<organism evidence="3 4">
    <name type="scientific">Bos mutus</name>
    <name type="common">wild yak</name>
    <dbReference type="NCBI Taxonomy" id="72004"/>
    <lineage>
        <taxon>Eukaryota</taxon>
        <taxon>Metazoa</taxon>
        <taxon>Chordata</taxon>
        <taxon>Craniata</taxon>
        <taxon>Vertebrata</taxon>
        <taxon>Euteleostomi</taxon>
        <taxon>Mammalia</taxon>
        <taxon>Eutheria</taxon>
        <taxon>Laurasiatheria</taxon>
        <taxon>Artiodactyla</taxon>
        <taxon>Ruminantia</taxon>
        <taxon>Pecora</taxon>
        <taxon>Bovidae</taxon>
        <taxon>Bovinae</taxon>
        <taxon>Bos</taxon>
    </lineage>
</organism>
<dbReference type="GO" id="GO:0003924">
    <property type="term" value="F:GTPase activity"/>
    <property type="evidence" value="ECO:0007669"/>
    <property type="project" value="InterPro"/>
</dbReference>
<keyword evidence="1" id="KW-0547">Nucleotide-binding</keyword>
<reference evidence="3" key="1">
    <citation type="submission" date="2019-10" db="EMBL/GenBank/DDBJ databases">
        <title>The sequence and de novo assembly of the wild yak genome.</title>
        <authorList>
            <person name="Liu Y."/>
        </authorList>
    </citation>
    <scope>NUCLEOTIDE SEQUENCE [LARGE SCALE GENOMIC DNA]</scope>
    <source>
        <strain evidence="3">WY2019</strain>
    </source>
</reference>
<dbReference type="SUPFAM" id="SSF52540">
    <property type="entry name" value="P-loop containing nucleoside triphosphate hydrolases"/>
    <property type="match status" value="1"/>
</dbReference>
<protein>
    <recommendedName>
        <fullName evidence="5">Ras-related protein Rab-26</fullName>
    </recommendedName>
</protein>
<name>A0A6B0R9Y9_9CETA</name>
<dbReference type="AlphaFoldDB" id="A0A6B0R9Y9"/>
<dbReference type="Gene3D" id="3.40.50.300">
    <property type="entry name" value="P-loop containing nucleotide triphosphate hydrolases"/>
    <property type="match status" value="1"/>
</dbReference>
<proteinExistence type="predicted"/>
<keyword evidence="4" id="KW-1185">Reference proteome</keyword>
<comment type="caution">
    <text evidence="3">The sequence shown here is derived from an EMBL/GenBank/DDBJ whole genome shotgun (WGS) entry which is preliminary data.</text>
</comment>
<dbReference type="InterPro" id="IPR027417">
    <property type="entry name" value="P-loop_NTPase"/>
</dbReference>
<sequence length="309" mass="33023">MTILVGDSGVGKTSLLVQFDQGKFVPGSFSATVGIGFTGTGRSRVKVQVSHTLSLPGYTMGEKLRLRKHPQVLSILSTAAGHKALPLAHILISLHFHYACQRLAVTLNPGEAFGKLFGPLLDGGRHKRAFFRGPQNPSIWRCGRTNVISWAAQVFERPASRTKQSTRPGRCWDTAESCWWDPPESGLDHWVTVQKARDHDGAETRDWPEYAPGPEVQPEKPAPKAPSAASGEAESRRGGATLAVPGFGPGCQEADQDGGARRPPPRARVTCPSACRAHVCPQSPSSLTPSPSSRVTEGERQRGGGGGGN</sequence>
<dbReference type="InterPro" id="IPR001806">
    <property type="entry name" value="Small_GTPase"/>
</dbReference>
<evidence type="ECO:0000313" key="3">
    <source>
        <dbReference type="EMBL" id="MXQ87038.1"/>
    </source>
</evidence>
<feature type="region of interest" description="Disordered" evidence="2">
    <location>
        <begin position="197"/>
        <end position="309"/>
    </location>
</feature>
<dbReference type="Proteomes" id="UP000322234">
    <property type="component" value="Unassembled WGS sequence"/>
</dbReference>
<evidence type="ECO:0000256" key="2">
    <source>
        <dbReference type="SAM" id="MobiDB-lite"/>
    </source>
</evidence>
<evidence type="ECO:0000313" key="4">
    <source>
        <dbReference type="Proteomes" id="UP000322234"/>
    </source>
</evidence>
<evidence type="ECO:0008006" key="5">
    <source>
        <dbReference type="Google" id="ProtNLM"/>
    </source>
</evidence>
<dbReference type="Pfam" id="PF00071">
    <property type="entry name" value="Ras"/>
    <property type="match status" value="1"/>
</dbReference>
<gene>
    <name evidence="3" type="ORF">E5288_WYG007782</name>
</gene>
<feature type="compositionally biased region" description="Low complexity" evidence="2">
    <location>
        <begin position="281"/>
        <end position="293"/>
    </location>
</feature>
<accession>A0A6B0R9Y9</accession>
<evidence type="ECO:0000256" key="1">
    <source>
        <dbReference type="ARBA" id="ARBA00022741"/>
    </source>
</evidence>
<feature type="compositionally biased region" description="Basic and acidic residues" evidence="2">
    <location>
        <begin position="197"/>
        <end position="208"/>
    </location>
</feature>
<dbReference type="GO" id="GO:0005525">
    <property type="term" value="F:GTP binding"/>
    <property type="evidence" value="ECO:0007669"/>
    <property type="project" value="InterPro"/>
</dbReference>
<dbReference type="EMBL" id="VBQZ03000036">
    <property type="protein sequence ID" value="MXQ87038.1"/>
    <property type="molecule type" value="Genomic_DNA"/>
</dbReference>